<dbReference type="GO" id="GO:0000160">
    <property type="term" value="P:phosphorelay signal transduction system"/>
    <property type="evidence" value="ECO:0007669"/>
    <property type="project" value="UniProtKB-KW"/>
</dbReference>
<dbReference type="SMART" id="SM00342">
    <property type="entry name" value="HTH_ARAC"/>
    <property type="match status" value="1"/>
</dbReference>
<evidence type="ECO:0000256" key="3">
    <source>
        <dbReference type="ARBA" id="ARBA00022553"/>
    </source>
</evidence>
<dbReference type="PRINTS" id="PR00032">
    <property type="entry name" value="HTHARAC"/>
</dbReference>
<keyword evidence="2" id="KW-0963">Cytoplasm</keyword>
<proteinExistence type="predicted"/>
<evidence type="ECO:0000256" key="7">
    <source>
        <dbReference type="ARBA" id="ARBA00023163"/>
    </source>
</evidence>
<feature type="domain" description="Response regulatory" evidence="10">
    <location>
        <begin position="5"/>
        <end position="122"/>
    </location>
</feature>
<dbReference type="InterPro" id="IPR001789">
    <property type="entry name" value="Sig_transdc_resp-reg_receiver"/>
</dbReference>
<evidence type="ECO:0000256" key="4">
    <source>
        <dbReference type="ARBA" id="ARBA00023012"/>
    </source>
</evidence>
<comment type="subcellular location">
    <subcellularLocation>
        <location evidence="1">Cytoplasm</location>
    </subcellularLocation>
</comment>
<name>A0A1Y4R0U0_9ENTE</name>
<evidence type="ECO:0000256" key="1">
    <source>
        <dbReference type="ARBA" id="ARBA00004496"/>
    </source>
</evidence>
<evidence type="ECO:0000256" key="5">
    <source>
        <dbReference type="ARBA" id="ARBA00023015"/>
    </source>
</evidence>
<dbReference type="EMBL" id="NFLC01000012">
    <property type="protein sequence ID" value="OUQ10123.1"/>
    <property type="molecule type" value="Genomic_DNA"/>
</dbReference>
<organism evidence="11 12">
    <name type="scientific">Enterococcus cecorum</name>
    <dbReference type="NCBI Taxonomy" id="44008"/>
    <lineage>
        <taxon>Bacteria</taxon>
        <taxon>Bacillati</taxon>
        <taxon>Bacillota</taxon>
        <taxon>Bacilli</taxon>
        <taxon>Lactobacillales</taxon>
        <taxon>Enterococcaceae</taxon>
        <taxon>Enterococcus</taxon>
    </lineage>
</organism>
<evidence type="ECO:0000259" key="10">
    <source>
        <dbReference type="PROSITE" id="PS50110"/>
    </source>
</evidence>
<dbReference type="GO" id="GO:0005737">
    <property type="term" value="C:cytoplasm"/>
    <property type="evidence" value="ECO:0007669"/>
    <property type="project" value="UniProtKB-SubCell"/>
</dbReference>
<dbReference type="RefSeq" id="WP_087215044.1">
    <property type="nucleotide sequence ID" value="NZ_NFLC01000012.1"/>
</dbReference>
<keyword evidence="7" id="KW-0804">Transcription</keyword>
<keyword evidence="5" id="KW-0805">Transcription regulation</keyword>
<dbReference type="GO" id="GO:0003700">
    <property type="term" value="F:DNA-binding transcription factor activity"/>
    <property type="evidence" value="ECO:0007669"/>
    <property type="project" value="InterPro"/>
</dbReference>
<evidence type="ECO:0000313" key="12">
    <source>
        <dbReference type="Proteomes" id="UP000196074"/>
    </source>
</evidence>
<dbReference type="InterPro" id="IPR020449">
    <property type="entry name" value="Tscrpt_reg_AraC-type_HTH"/>
</dbReference>
<dbReference type="AlphaFoldDB" id="A0A1Y4R0U0"/>
<evidence type="ECO:0000256" key="8">
    <source>
        <dbReference type="PROSITE-ProRule" id="PRU00169"/>
    </source>
</evidence>
<dbReference type="SUPFAM" id="SSF52172">
    <property type="entry name" value="CheY-like"/>
    <property type="match status" value="1"/>
</dbReference>
<evidence type="ECO:0000256" key="6">
    <source>
        <dbReference type="ARBA" id="ARBA00023125"/>
    </source>
</evidence>
<evidence type="ECO:0000256" key="2">
    <source>
        <dbReference type="ARBA" id="ARBA00022490"/>
    </source>
</evidence>
<comment type="caution">
    <text evidence="11">The sequence shown here is derived from an EMBL/GenBank/DDBJ whole genome shotgun (WGS) entry which is preliminary data.</text>
</comment>
<dbReference type="PANTHER" id="PTHR42713:SF3">
    <property type="entry name" value="TRANSCRIPTIONAL REGULATORY PROTEIN HPTR"/>
    <property type="match status" value="1"/>
</dbReference>
<dbReference type="Gene3D" id="1.10.10.60">
    <property type="entry name" value="Homeodomain-like"/>
    <property type="match status" value="2"/>
</dbReference>
<evidence type="ECO:0000259" key="9">
    <source>
        <dbReference type="PROSITE" id="PS01124"/>
    </source>
</evidence>
<dbReference type="Pfam" id="PF12833">
    <property type="entry name" value="HTH_18"/>
    <property type="match status" value="1"/>
</dbReference>
<dbReference type="CDD" id="cd17536">
    <property type="entry name" value="REC_YesN-like"/>
    <property type="match status" value="1"/>
</dbReference>
<evidence type="ECO:0000313" key="11">
    <source>
        <dbReference type="EMBL" id="OUQ10123.1"/>
    </source>
</evidence>
<dbReference type="Gene3D" id="3.40.50.2300">
    <property type="match status" value="1"/>
</dbReference>
<dbReference type="InterPro" id="IPR011006">
    <property type="entry name" value="CheY-like_superfamily"/>
</dbReference>
<keyword evidence="4" id="KW-0902">Two-component regulatory system</keyword>
<dbReference type="SMART" id="SM00448">
    <property type="entry name" value="REC"/>
    <property type="match status" value="1"/>
</dbReference>
<sequence length="507" mass="59349">MEDFKVMVVDDEISVRQGIKNLISWINEGFELSIEATNGKEALKLMPIFQPHILLTDLVMPEMDGIELISQAKKLNPDIEIIVISSYDTFYLIKECFRLGVKDYILKPELSPQLLLQTLRKVTNQFIQKSNEHNFSHEKILSEEISRYLSGYHQSLVLTHLDQLFPYHNYCFFLTNEQYYRNAQHQKNQLKKFSAELKELAPNLYYETNRGDFGYILSTLLPISVLSVKFSEILKTYSCSENEQFFFTISHFESDLTLLLHQYQQFSQDSDEQYFYFSTQNFLLEQQFIHSLSEDNTHIESIVSSLLTNNFTDGLQLIENYFKQLLLKYPHPNFLKNQVSSLFYTLFTVMEGKIGAKPALQSLKMQTINGLSSAKSIIEFTEILNQNIAAIRQSINEQKNADDIISQVKTYVDRYYCEKITLEQIAKRYHYNYQYLSSYFSNKMKLTFNEYLNIVRINKAKELLLDSHLSYQEIAQQVGYADQSYFSKTFKKYTGTTPAKFKKGIHT</sequence>
<dbReference type="PROSITE" id="PS50110">
    <property type="entry name" value="RESPONSE_REGULATORY"/>
    <property type="match status" value="1"/>
</dbReference>
<dbReference type="PROSITE" id="PS01124">
    <property type="entry name" value="HTH_ARAC_FAMILY_2"/>
    <property type="match status" value="1"/>
</dbReference>
<accession>A0A1Y4R0U0</accession>
<feature type="domain" description="HTH araC/xylS-type" evidence="9">
    <location>
        <begin position="406"/>
        <end position="504"/>
    </location>
</feature>
<keyword evidence="6" id="KW-0238">DNA-binding</keyword>
<dbReference type="Pfam" id="PF00072">
    <property type="entry name" value="Response_reg"/>
    <property type="match status" value="1"/>
</dbReference>
<dbReference type="GO" id="GO:0043565">
    <property type="term" value="F:sequence-specific DNA binding"/>
    <property type="evidence" value="ECO:0007669"/>
    <property type="project" value="InterPro"/>
</dbReference>
<feature type="modified residue" description="4-aspartylphosphate" evidence="8">
    <location>
        <position position="57"/>
    </location>
</feature>
<dbReference type="InterPro" id="IPR009057">
    <property type="entry name" value="Homeodomain-like_sf"/>
</dbReference>
<dbReference type="SUPFAM" id="SSF46689">
    <property type="entry name" value="Homeodomain-like"/>
    <property type="match status" value="2"/>
</dbReference>
<dbReference type="InterPro" id="IPR018060">
    <property type="entry name" value="HTH_AraC"/>
</dbReference>
<dbReference type="InterPro" id="IPR051552">
    <property type="entry name" value="HptR"/>
</dbReference>
<dbReference type="PANTHER" id="PTHR42713">
    <property type="entry name" value="HISTIDINE KINASE-RELATED"/>
    <property type="match status" value="1"/>
</dbReference>
<gene>
    <name evidence="11" type="ORF">B5E88_07075</name>
</gene>
<keyword evidence="3 8" id="KW-0597">Phosphoprotein</keyword>
<protein>
    <recommendedName>
        <fullName evidence="13">DNA-binding response regulator</fullName>
    </recommendedName>
</protein>
<reference evidence="12" key="1">
    <citation type="submission" date="2017-04" db="EMBL/GenBank/DDBJ databases">
        <title>Function of individual gut microbiota members based on whole genome sequencing of pure cultures obtained from chicken caecum.</title>
        <authorList>
            <person name="Medvecky M."/>
            <person name="Cejkova D."/>
            <person name="Polansky O."/>
            <person name="Karasova D."/>
            <person name="Kubasova T."/>
            <person name="Cizek A."/>
            <person name="Rychlik I."/>
        </authorList>
    </citation>
    <scope>NUCLEOTIDE SEQUENCE [LARGE SCALE GENOMIC DNA]</scope>
    <source>
        <strain evidence="12">An144</strain>
    </source>
</reference>
<dbReference type="Proteomes" id="UP000196074">
    <property type="component" value="Unassembled WGS sequence"/>
</dbReference>
<evidence type="ECO:0008006" key="13">
    <source>
        <dbReference type="Google" id="ProtNLM"/>
    </source>
</evidence>